<evidence type="ECO:0000256" key="4">
    <source>
        <dbReference type="ARBA" id="ARBA00030643"/>
    </source>
</evidence>
<keyword evidence="3" id="KW-0560">Oxidoreductase</keyword>
<dbReference type="HAMAP" id="MF_01401">
    <property type="entry name" value="MsrA"/>
    <property type="match status" value="1"/>
</dbReference>
<reference evidence="7" key="1">
    <citation type="submission" date="2021-01" db="EMBL/GenBank/DDBJ databases">
        <authorList>
            <person name="Corre E."/>
            <person name="Pelletier E."/>
            <person name="Niang G."/>
            <person name="Scheremetjew M."/>
            <person name="Finn R."/>
            <person name="Kale V."/>
            <person name="Holt S."/>
            <person name="Cochrane G."/>
            <person name="Meng A."/>
            <person name="Brown T."/>
            <person name="Cohen L."/>
        </authorList>
    </citation>
    <scope>NUCLEOTIDE SEQUENCE</scope>
    <source>
        <strain evidence="7">SAG 11-49</strain>
    </source>
</reference>
<evidence type="ECO:0000256" key="3">
    <source>
        <dbReference type="ARBA" id="ARBA00023002"/>
    </source>
</evidence>
<dbReference type="SUPFAM" id="SSF55068">
    <property type="entry name" value="Peptide methionine sulfoxide reductase"/>
    <property type="match status" value="1"/>
</dbReference>
<dbReference type="Pfam" id="PF01625">
    <property type="entry name" value="PMSR"/>
    <property type="match status" value="1"/>
</dbReference>
<dbReference type="PANTHER" id="PTHR43774:SF1">
    <property type="entry name" value="PEPTIDE METHIONINE SULFOXIDE REDUCTASE MSRA 2"/>
    <property type="match status" value="1"/>
</dbReference>
<feature type="region of interest" description="Disordered" evidence="5">
    <location>
        <begin position="44"/>
        <end position="75"/>
    </location>
</feature>
<proteinExistence type="inferred from homology"/>
<accession>A0A7S0WZU3</accession>
<sequence>MHLWHAQSTTVHVRVAAAPCTPCSPTAPVGRMLSPVEQRRASSSLACSSSSSGRGDVAQLTAGMDGHDQMSSEVSSGVAELMETDRTAELLIWMWESLFNRSKAPSGNSAVTAGLTEVAVLGGGCFWCLDGVYRQVRGVLEVTCGYAGADAGAEGERPSYHQVCSGSTGHAECVRLVYDPAVISYSQILDIFFSAHDASTAGVEGNDVGSQYRSLILSTSEAQAAAAAEALARLRASGARPLTQVQALDAQRNPFWEAEPEHQDFFARFPGNGYCRTQVAPKITAARGTYPQLFSSGVDDAL</sequence>
<dbReference type="InterPro" id="IPR002569">
    <property type="entry name" value="Met_Sox_Rdtase_MsrA_dom"/>
</dbReference>
<comment type="similarity">
    <text evidence="1">Belongs to the MsrA Met sulfoxide reductase family.</text>
</comment>
<dbReference type="AlphaFoldDB" id="A0A7S0WZU3"/>
<evidence type="ECO:0000256" key="2">
    <source>
        <dbReference type="ARBA" id="ARBA00012502"/>
    </source>
</evidence>
<dbReference type="EMBL" id="HBFB01032998">
    <property type="protein sequence ID" value="CAD8694292.1"/>
    <property type="molecule type" value="Transcribed_RNA"/>
</dbReference>
<dbReference type="GO" id="GO:0008113">
    <property type="term" value="F:peptide-methionine (S)-S-oxide reductase activity"/>
    <property type="evidence" value="ECO:0007669"/>
    <property type="project" value="UniProtKB-EC"/>
</dbReference>
<evidence type="ECO:0000313" key="7">
    <source>
        <dbReference type="EMBL" id="CAD8694292.1"/>
    </source>
</evidence>
<dbReference type="Gene3D" id="3.30.1060.10">
    <property type="entry name" value="Peptide methionine sulphoxide reductase MsrA"/>
    <property type="match status" value="1"/>
</dbReference>
<dbReference type="EC" id="1.8.4.11" evidence="2"/>
<evidence type="ECO:0000256" key="1">
    <source>
        <dbReference type="ARBA" id="ARBA00005591"/>
    </source>
</evidence>
<gene>
    <name evidence="7" type="ORF">CLEI1391_LOCUS18475</name>
</gene>
<dbReference type="PANTHER" id="PTHR43774">
    <property type="entry name" value="PEPTIDE METHIONINE SULFOXIDE REDUCTASE"/>
    <property type="match status" value="1"/>
</dbReference>
<dbReference type="InterPro" id="IPR036509">
    <property type="entry name" value="Met_Sox_Rdtase_MsrA_sf"/>
</dbReference>
<organism evidence="7">
    <name type="scientific">Chlamydomonas leiostraca</name>
    <dbReference type="NCBI Taxonomy" id="1034604"/>
    <lineage>
        <taxon>Eukaryota</taxon>
        <taxon>Viridiplantae</taxon>
        <taxon>Chlorophyta</taxon>
        <taxon>core chlorophytes</taxon>
        <taxon>Chlorophyceae</taxon>
        <taxon>CS clade</taxon>
        <taxon>Chlamydomonadales</taxon>
        <taxon>Chlamydomonadaceae</taxon>
        <taxon>Chlamydomonas</taxon>
    </lineage>
</organism>
<name>A0A7S0WZU3_9CHLO</name>
<protein>
    <recommendedName>
        <fullName evidence="2">peptide-methionine (S)-S-oxide reductase</fullName>
        <ecNumber evidence="2">1.8.4.11</ecNumber>
    </recommendedName>
    <alternativeName>
        <fullName evidence="4">Peptide-methionine (S)-S-oxide reductase</fullName>
    </alternativeName>
</protein>
<feature type="domain" description="Peptide methionine sulphoxide reductase MsrA" evidence="6">
    <location>
        <begin position="119"/>
        <end position="275"/>
    </location>
</feature>
<dbReference type="NCBIfam" id="TIGR00401">
    <property type="entry name" value="msrA"/>
    <property type="match status" value="1"/>
</dbReference>
<evidence type="ECO:0000259" key="6">
    <source>
        <dbReference type="Pfam" id="PF01625"/>
    </source>
</evidence>
<evidence type="ECO:0000256" key="5">
    <source>
        <dbReference type="SAM" id="MobiDB-lite"/>
    </source>
</evidence>